<organism evidence="1 2">
    <name type="scientific">Haematococcus lacustris</name>
    <name type="common">Green alga</name>
    <name type="synonym">Haematococcus pluvialis</name>
    <dbReference type="NCBI Taxonomy" id="44745"/>
    <lineage>
        <taxon>Eukaryota</taxon>
        <taxon>Viridiplantae</taxon>
        <taxon>Chlorophyta</taxon>
        <taxon>core chlorophytes</taxon>
        <taxon>Chlorophyceae</taxon>
        <taxon>CS clade</taxon>
        <taxon>Chlamydomonadales</taxon>
        <taxon>Haematococcaceae</taxon>
        <taxon>Haematococcus</taxon>
    </lineage>
</organism>
<dbReference type="EMBL" id="BLLF01001433">
    <property type="protein sequence ID" value="GFH19263.1"/>
    <property type="molecule type" value="Genomic_DNA"/>
</dbReference>
<dbReference type="AlphaFoldDB" id="A0A699Z9G4"/>
<proteinExistence type="predicted"/>
<evidence type="ECO:0000313" key="1">
    <source>
        <dbReference type="EMBL" id="GFH19263.1"/>
    </source>
</evidence>
<dbReference type="Proteomes" id="UP000485058">
    <property type="component" value="Unassembled WGS sequence"/>
</dbReference>
<name>A0A699Z9G4_HAELA</name>
<gene>
    <name evidence="1" type="ORF">HaLaN_16182</name>
</gene>
<evidence type="ECO:0000313" key="2">
    <source>
        <dbReference type="Proteomes" id="UP000485058"/>
    </source>
</evidence>
<reference evidence="1 2" key="1">
    <citation type="submission" date="2020-02" db="EMBL/GenBank/DDBJ databases">
        <title>Draft genome sequence of Haematococcus lacustris strain NIES-144.</title>
        <authorList>
            <person name="Morimoto D."/>
            <person name="Nakagawa S."/>
            <person name="Yoshida T."/>
            <person name="Sawayama S."/>
        </authorList>
    </citation>
    <scope>NUCLEOTIDE SEQUENCE [LARGE SCALE GENOMIC DNA]</scope>
    <source>
        <strain evidence="1 2">NIES-144</strain>
    </source>
</reference>
<protein>
    <submittedName>
        <fullName evidence="1">Uncharacterized protein</fullName>
    </submittedName>
</protein>
<accession>A0A699Z9G4</accession>
<sequence>MQATRLDLDSHKSLWWQEEQAGHQHQQHQGTDGSGMWLSPWPSGMIWTMSEGRRGKMVVITSGGLGSCWSYVSICWAPPLLGASCVVSVALGDTRASSGVLCQCLHEHAGWVRCQKCASGLPQGGGEAQQ</sequence>
<comment type="caution">
    <text evidence="1">The sequence shown here is derived from an EMBL/GenBank/DDBJ whole genome shotgun (WGS) entry which is preliminary data.</text>
</comment>
<keyword evidence="2" id="KW-1185">Reference proteome</keyword>